<keyword evidence="6" id="KW-0964">Secreted</keyword>
<proteinExistence type="inferred from homology"/>
<comment type="function">
    <text evidence="1 6">Hydrolyzes acetyl esters in homogalacturonan regions of pectin. In type I primary cell wall, galacturonic acid residues of pectin can be acetylated at the O-2 and O-3 positions. Decreasing the degree of acetylation of pectin gels in vitro alters their physical properties.</text>
</comment>
<evidence type="ECO:0000256" key="5">
    <source>
        <dbReference type="ARBA" id="ARBA00023316"/>
    </source>
</evidence>
<evidence type="ECO:0000313" key="7">
    <source>
        <dbReference type="EMBL" id="OAY48307.1"/>
    </source>
</evidence>
<dbReference type="STRING" id="3983.A0A2C9VTC7"/>
<dbReference type="PANTHER" id="PTHR21562">
    <property type="entry name" value="NOTUM-RELATED"/>
    <property type="match status" value="1"/>
</dbReference>
<organism evidence="7 8">
    <name type="scientific">Manihot esculenta</name>
    <name type="common">Cassava</name>
    <name type="synonym">Jatropha manihot</name>
    <dbReference type="NCBI Taxonomy" id="3983"/>
    <lineage>
        <taxon>Eukaryota</taxon>
        <taxon>Viridiplantae</taxon>
        <taxon>Streptophyta</taxon>
        <taxon>Embryophyta</taxon>
        <taxon>Tracheophyta</taxon>
        <taxon>Spermatophyta</taxon>
        <taxon>Magnoliopsida</taxon>
        <taxon>eudicotyledons</taxon>
        <taxon>Gunneridae</taxon>
        <taxon>Pentapetalae</taxon>
        <taxon>rosids</taxon>
        <taxon>fabids</taxon>
        <taxon>Malpighiales</taxon>
        <taxon>Euphorbiaceae</taxon>
        <taxon>Crotonoideae</taxon>
        <taxon>Manihoteae</taxon>
        <taxon>Manihot</taxon>
    </lineage>
</organism>
<dbReference type="Gramene" id="Manes.06G148700.23.v8.1">
    <property type="protein sequence ID" value="Manes.06G148700.23.v8.1.CDS"/>
    <property type="gene ID" value="Manes.06G148700.v8.1"/>
</dbReference>
<name>A0A2C9VTC7_MANES</name>
<dbReference type="PANTHER" id="PTHR21562:SF69">
    <property type="entry name" value="PECTIN ACETYLESTERASE 9"/>
    <property type="match status" value="1"/>
</dbReference>
<dbReference type="Gramene" id="Manes.06G148700.19.v8.1">
    <property type="protein sequence ID" value="Manes.06G148700.19.v8.1.CDS"/>
    <property type="gene ID" value="Manes.06G148700.v8.1"/>
</dbReference>
<evidence type="ECO:0000256" key="4">
    <source>
        <dbReference type="ARBA" id="ARBA00022512"/>
    </source>
</evidence>
<keyword evidence="8" id="KW-1185">Reference proteome</keyword>
<dbReference type="Proteomes" id="UP000091857">
    <property type="component" value="Chromosome 6"/>
</dbReference>
<evidence type="ECO:0000256" key="6">
    <source>
        <dbReference type="RuleBase" id="RU363114"/>
    </source>
</evidence>
<evidence type="ECO:0000313" key="8">
    <source>
        <dbReference type="Proteomes" id="UP000091857"/>
    </source>
</evidence>
<keyword evidence="6" id="KW-0378">Hydrolase</keyword>
<dbReference type="Pfam" id="PF03283">
    <property type="entry name" value="PAE"/>
    <property type="match status" value="1"/>
</dbReference>
<dbReference type="InterPro" id="IPR004963">
    <property type="entry name" value="PAE/NOTUM"/>
</dbReference>
<protein>
    <recommendedName>
        <fullName evidence="6">Pectin acetylesterase</fullName>
        <ecNumber evidence="6">3.1.1.-</ecNumber>
    </recommendedName>
</protein>
<feature type="signal peptide" evidence="6">
    <location>
        <begin position="1"/>
        <end position="21"/>
    </location>
</feature>
<dbReference type="Gramene" id="Manes.06G148700.20.v8.1">
    <property type="protein sequence ID" value="Manes.06G148700.20.v8.1.CDS"/>
    <property type="gene ID" value="Manes.06G148700.v8.1"/>
</dbReference>
<accession>A0A2C9VTC7</accession>
<dbReference type="GO" id="GO:0052793">
    <property type="term" value="F:pectin acetylesterase activity"/>
    <property type="evidence" value="ECO:0000318"/>
    <property type="project" value="GO_Central"/>
</dbReference>
<gene>
    <name evidence="7" type="ORF">MANES_06G148700v8</name>
</gene>
<dbReference type="Gramene" id="Manes.06G148700.22.v8.1">
    <property type="protein sequence ID" value="Manes.06G148700.22.v8.1.CDS"/>
    <property type="gene ID" value="Manes.06G148700.v8.1"/>
</dbReference>
<dbReference type="AlphaFoldDB" id="A0A2C9VTC7"/>
<keyword evidence="6" id="KW-0732">Signal</keyword>
<keyword evidence="5 6" id="KW-0961">Cell wall biogenesis/degradation</keyword>
<dbReference type="Gramene" id="Manes.06G148700.5.v8.1">
    <property type="protein sequence ID" value="Manes.06G148700.5.v8.1.CDS"/>
    <property type="gene ID" value="Manes.06G148700.v8.1"/>
</dbReference>
<sequence>MNIIAVTVLVILLNCGSFCICVPPQQLLVNMTVVRNATALGAFCLDGSLPAYHLHRGFGAGVRNWILQFEGGGWCNDLKSCLERANTRRGSTKYMNKLATFSGILSNNASLNPDFYNWNRVKLRYCDGASFGGDAMFKNGTSILYFRGQKIWEAIIQDLLPKGLGHARQALLSGCSAGGLSSFLHCDGLAKMLPNATVKCLSDAGFFLDEKDVSLKYTMRSFYAKLVTLQGVEKNLNKKCTNFFSKNPELCFFPQHALKFITPPFFILNAAYDVFQFNHILVPPSADLLGQWKGCKNNTAQCNEKQIDTLQGFRQNMLLALRSFSKNFSQWGMFINSCFAHCQSESQETWLAVNSPRIHDVTIAKAVGDWYFNRNGTNEIDCPFPCDTTCHNLIPTALDDRRFLSSISESDLDGCEDCLARKHKDNKSGINQPMHGLMVVGFALFLDRITFRDCYVSLIS</sequence>
<evidence type="ECO:0000256" key="2">
    <source>
        <dbReference type="ARBA" id="ARBA00004191"/>
    </source>
</evidence>
<comment type="similarity">
    <text evidence="3 6">Belongs to the pectinacetylesterase family.</text>
</comment>
<dbReference type="GO" id="GO:0071555">
    <property type="term" value="P:cell wall organization"/>
    <property type="evidence" value="ECO:0000318"/>
    <property type="project" value="GO_Central"/>
</dbReference>
<evidence type="ECO:0000256" key="1">
    <source>
        <dbReference type="ARBA" id="ARBA00003534"/>
    </source>
</evidence>
<dbReference type="OMA" id="YMSKWEV"/>
<comment type="caution">
    <text evidence="7">The sequence shown here is derived from an EMBL/GenBank/DDBJ whole genome shotgun (WGS) entry which is preliminary data.</text>
</comment>
<dbReference type="Gramene" id="Manes.06G148700.21.v8.1">
    <property type="protein sequence ID" value="Manes.06G148700.21.v8.1.CDS"/>
    <property type="gene ID" value="Manes.06G148700.v8.1"/>
</dbReference>
<reference evidence="8" key="1">
    <citation type="journal article" date="2016" name="Nat. Biotechnol.">
        <title>Sequencing wild and cultivated cassava and related species reveals extensive interspecific hybridization and genetic diversity.</title>
        <authorList>
            <person name="Bredeson J.V."/>
            <person name="Lyons J.B."/>
            <person name="Prochnik S.E."/>
            <person name="Wu G.A."/>
            <person name="Ha C.M."/>
            <person name="Edsinger-Gonzales E."/>
            <person name="Grimwood J."/>
            <person name="Schmutz J."/>
            <person name="Rabbi I.Y."/>
            <person name="Egesi C."/>
            <person name="Nauluvula P."/>
            <person name="Lebot V."/>
            <person name="Ndunguru J."/>
            <person name="Mkamilo G."/>
            <person name="Bart R.S."/>
            <person name="Setter T.L."/>
            <person name="Gleadow R.M."/>
            <person name="Kulakow P."/>
            <person name="Ferguson M.E."/>
            <person name="Rounsley S."/>
            <person name="Rokhsar D.S."/>
        </authorList>
    </citation>
    <scope>NUCLEOTIDE SEQUENCE [LARGE SCALE GENOMIC DNA]</scope>
    <source>
        <strain evidence="8">cv. AM560-2</strain>
    </source>
</reference>
<keyword evidence="4 6" id="KW-0134">Cell wall</keyword>
<evidence type="ECO:0000256" key="3">
    <source>
        <dbReference type="ARBA" id="ARBA00005784"/>
    </source>
</evidence>
<dbReference type="EMBL" id="CM004392">
    <property type="protein sequence ID" value="OAY48307.1"/>
    <property type="molecule type" value="Genomic_DNA"/>
</dbReference>
<feature type="chain" id="PRO_5011822388" description="Pectin acetylesterase" evidence="6">
    <location>
        <begin position="22"/>
        <end position="460"/>
    </location>
</feature>
<comment type="subcellular location">
    <subcellularLocation>
        <location evidence="2 6">Secreted</location>
        <location evidence="2 6">Cell wall</location>
    </subcellularLocation>
</comment>
<dbReference type="EC" id="3.1.1.-" evidence="6"/>